<protein>
    <recommendedName>
        <fullName evidence="3">Reverse transcriptase zinc-binding domain-containing protein</fullName>
    </recommendedName>
</protein>
<keyword evidence="2" id="KW-1185">Reference proteome</keyword>
<accession>A0A6G1E9Z9</accession>
<name>A0A6G1E9Z9_9ORYZ</name>
<evidence type="ECO:0000313" key="2">
    <source>
        <dbReference type="Proteomes" id="UP000479710"/>
    </source>
</evidence>
<comment type="caution">
    <text evidence="1">The sequence shown here is derived from an EMBL/GenBank/DDBJ whole genome shotgun (WGS) entry which is preliminary data.</text>
</comment>
<dbReference type="OrthoDB" id="685750at2759"/>
<evidence type="ECO:0000313" key="1">
    <source>
        <dbReference type="EMBL" id="KAF0920773.1"/>
    </source>
</evidence>
<dbReference type="AlphaFoldDB" id="A0A6G1E9Z9"/>
<reference evidence="1 2" key="1">
    <citation type="submission" date="2019-11" db="EMBL/GenBank/DDBJ databases">
        <title>Whole genome sequence of Oryza granulata.</title>
        <authorList>
            <person name="Li W."/>
        </authorList>
    </citation>
    <scope>NUCLEOTIDE SEQUENCE [LARGE SCALE GENOMIC DNA]</scope>
    <source>
        <strain evidence="2">cv. Menghai</strain>
        <tissue evidence="1">Leaf</tissue>
    </source>
</reference>
<evidence type="ECO:0008006" key="3">
    <source>
        <dbReference type="Google" id="ProtNLM"/>
    </source>
</evidence>
<organism evidence="1 2">
    <name type="scientific">Oryza meyeriana var. granulata</name>
    <dbReference type="NCBI Taxonomy" id="110450"/>
    <lineage>
        <taxon>Eukaryota</taxon>
        <taxon>Viridiplantae</taxon>
        <taxon>Streptophyta</taxon>
        <taxon>Embryophyta</taxon>
        <taxon>Tracheophyta</taxon>
        <taxon>Spermatophyta</taxon>
        <taxon>Magnoliopsida</taxon>
        <taxon>Liliopsida</taxon>
        <taxon>Poales</taxon>
        <taxon>Poaceae</taxon>
        <taxon>BOP clade</taxon>
        <taxon>Oryzoideae</taxon>
        <taxon>Oryzeae</taxon>
        <taxon>Oryzinae</taxon>
        <taxon>Oryza</taxon>
        <taxon>Oryza meyeriana</taxon>
    </lineage>
</organism>
<sequence>MTAIKLPKHFLQQIDKARHKFLWAGREEIYEGKCKVNWAKVCLPIKYEGLGIPDLQKIGRALRLCWLWHQWTSLDKPWVGMSTPCDDIDRKLFAASTEVVVGDGTKASF</sequence>
<dbReference type="Proteomes" id="UP000479710">
    <property type="component" value="Unassembled WGS sequence"/>
</dbReference>
<proteinExistence type="predicted"/>
<dbReference type="EMBL" id="SPHZ02000005">
    <property type="protein sequence ID" value="KAF0920773.1"/>
    <property type="molecule type" value="Genomic_DNA"/>
</dbReference>
<gene>
    <name evidence="1" type="ORF">E2562_036856</name>
</gene>